<dbReference type="GO" id="GO:0005886">
    <property type="term" value="C:plasma membrane"/>
    <property type="evidence" value="ECO:0007669"/>
    <property type="project" value="UniProtKB-SubCell"/>
</dbReference>
<dbReference type="InterPro" id="IPR025713">
    <property type="entry name" value="MotB-like_N_dom"/>
</dbReference>
<gene>
    <name evidence="10" type="ORF">CE457_10470</name>
    <name evidence="9" type="ORF">KUC_1186</name>
</gene>
<dbReference type="InterPro" id="IPR036737">
    <property type="entry name" value="OmpA-like_sf"/>
</dbReference>
<accession>A0A265DYJ5</accession>
<keyword evidence="10" id="KW-0969">Cilium</keyword>
<dbReference type="PANTHER" id="PTHR30329">
    <property type="entry name" value="STATOR ELEMENT OF FLAGELLAR MOTOR COMPLEX"/>
    <property type="match status" value="1"/>
</dbReference>
<evidence type="ECO:0000259" key="8">
    <source>
        <dbReference type="PROSITE" id="PS51123"/>
    </source>
</evidence>
<dbReference type="EMBL" id="JH393257">
    <property type="protein sequence ID" value="EHJ94228.1"/>
    <property type="molecule type" value="Genomic_DNA"/>
</dbReference>
<evidence type="ECO:0000256" key="5">
    <source>
        <dbReference type="ARBA" id="ARBA00022989"/>
    </source>
</evidence>
<dbReference type="Pfam" id="PF13677">
    <property type="entry name" value="MotB_plug"/>
    <property type="match status" value="1"/>
</dbReference>
<evidence type="ECO:0000256" key="1">
    <source>
        <dbReference type="ARBA" id="ARBA00004162"/>
    </source>
</evidence>
<keyword evidence="10" id="KW-0966">Cell projection</keyword>
<evidence type="ECO:0000256" key="4">
    <source>
        <dbReference type="ARBA" id="ARBA00022692"/>
    </source>
</evidence>
<proteinExistence type="inferred from homology"/>
<comment type="similarity">
    <text evidence="2">Belongs to the MotB family.</text>
</comment>
<dbReference type="Pfam" id="PF00691">
    <property type="entry name" value="OmpA"/>
    <property type="match status" value="1"/>
</dbReference>
<evidence type="ECO:0000313" key="11">
    <source>
        <dbReference type="Proteomes" id="UP000005756"/>
    </source>
</evidence>
<evidence type="ECO:0000256" key="2">
    <source>
        <dbReference type="ARBA" id="ARBA00008914"/>
    </source>
</evidence>
<name>A0A265DYJ5_9GAMM</name>
<dbReference type="PANTHER" id="PTHR30329:SF21">
    <property type="entry name" value="LIPOPROTEIN YIAD-RELATED"/>
    <property type="match status" value="1"/>
</dbReference>
<dbReference type="EMBL" id="NPEY01000006">
    <property type="protein sequence ID" value="OZT74401.1"/>
    <property type="molecule type" value="Genomic_DNA"/>
</dbReference>
<dbReference type="InterPro" id="IPR050330">
    <property type="entry name" value="Bact_OuterMem_StrucFunc"/>
</dbReference>
<evidence type="ECO:0000256" key="7">
    <source>
        <dbReference type="PROSITE-ProRule" id="PRU00473"/>
    </source>
</evidence>
<keyword evidence="5" id="KW-1133">Transmembrane helix</keyword>
<protein>
    <submittedName>
        <fullName evidence="10">Flagellar motor protein MotB</fullName>
    </submittedName>
</protein>
<dbReference type="STRING" id="1072583.KUC_1186"/>
<dbReference type="Proteomes" id="UP000216538">
    <property type="component" value="Unassembled WGS sequence"/>
</dbReference>
<evidence type="ECO:0000313" key="9">
    <source>
        <dbReference type="EMBL" id="EHJ94228.1"/>
    </source>
</evidence>
<keyword evidence="4" id="KW-0812">Transmembrane</keyword>
<evidence type="ECO:0000256" key="6">
    <source>
        <dbReference type="ARBA" id="ARBA00023136"/>
    </source>
</evidence>
<evidence type="ECO:0000313" key="12">
    <source>
        <dbReference type="Proteomes" id="UP000216538"/>
    </source>
</evidence>
<feature type="domain" description="OmpA-like" evidence="8">
    <location>
        <begin position="127"/>
        <end position="248"/>
    </location>
</feature>
<organism evidence="9 11">
    <name type="scientific">Vreelandella boliviensis LC1</name>
    <dbReference type="NCBI Taxonomy" id="1072583"/>
    <lineage>
        <taxon>Bacteria</taxon>
        <taxon>Pseudomonadati</taxon>
        <taxon>Pseudomonadota</taxon>
        <taxon>Gammaproteobacteria</taxon>
        <taxon>Oceanospirillales</taxon>
        <taxon>Halomonadaceae</taxon>
        <taxon>Vreelandella</taxon>
    </lineage>
</organism>
<dbReference type="Gene3D" id="3.30.1330.60">
    <property type="entry name" value="OmpA-like domain"/>
    <property type="match status" value="1"/>
</dbReference>
<evidence type="ECO:0000256" key="3">
    <source>
        <dbReference type="ARBA" id="ARBA00022475"/>
    </source>
</evidence>
<comment type="subcellular location">
    <subcellularLocation>
        <location evidence="1">Cell membrane</location>
        <topology evidence="1">Single-pass membrane protein</topology>
    </subcellularLocation>
</comment>
<keyword evidence="6 7" id="KW-0472">Membrane</keyword>
<reference evidence="9 11" key="1">
    <citation type="submission" date="2011-10" db="EMBL/GenBank/DDBJ databases">
        <authorList>
            <person name="Quillaguamn J."/>
            <person name="Guzmn D."/>
            <person name="Balderrama-Subieta A."/>
            <person name="Cardona-Ortuo C."/>
            <person name="Guevara-Martnez M."/>
            <person name="Callisaya-Quispe N."/>
        </authorList>
    </citation>
    <scope>NUCLEOTIDE SEQUENCE [LARGE SCALE GENOMIC DNA]</scope>
    <source>
        <strain evidence="9 11">LC1</strain>
    </source>
</reference>
<dbReference type="CDD" id="cd07185">
    <property type="entry name" value="OmpA_C-like"/>
    <property type="match status" value="1"/>
</dbReference>
<sequence length="265" mass="29550">MVTYADLMSLLLCFFVLLLSFAEIDLIRFKQLAGEMSEAFGVQRQVPAEVIPMGTSAVFDRFSPAEPEPTLRDEVRQSTMAEQTRHATYRQQFQKQVEHLLDQWHLKVNDALRAAIDEGGVRVERHGFNVLIRIDEQGYFPSGSAEVTDDFAELLQMLSVTLAEMPGDIAIDGYTDDVPIRSSRFRSNWDLSAMRSATVANILLDNDELESGRLTVIGHADTRPLGPNDSEAARASNRRVEITLQLGEAVEREVLAAAMPPPSED</sequence>
<keyword evidence="10" id="KW-0282">Flagellum</keyword>
<dbReference type="Proteomes" id="UP000005756">
    <property type="component" value="Unassembled WGS sequence"/>
</dbReference>
<dbReference type="AlphaFoldDB" id="A0A265DYJ5"/>
<dbReference type="SUPFAM" id="SSF103088">
    <property type="entry name" value="OmpA-like"/>
    <property type="match status" value="1"/>
</dbReference>
<evidence type="ECO:0000313" key="10">
    <source>
        <dbReference type="EMBL" id="OZT74401.1"/>
    </source>
</evidence>
<dbReference type="InterPro" id="IPR006665">
    <property type="entry name" value="OmpA-like"/>
</dbReference>
<reference evidence="10 12" key="2">
    <citation type="submission" date="2017-07" db="EMBL/GenBank/DDBJ databases">
        <title>Shotgun whole genome sequences of three halophilic bacterial isolates.</title>
        <authorList>
            <person name="Pozzo T."/>
            <person name="Higdon S.M."/>
            <person name="Quillaguaman J."/>
        </authorList>
    </citation>
    <scope>NUCLEOTIDE SEQUENCE [LARGE SCALE GENOMIC DNA]</scope>
    <source>
        <strain evidence="10 12">LC1</strain>
    </source>
</reference>
<dbReference type="PROSITE" id="PS51123">
    <property type="entry name" value="OMPA_2"/>
    <property type="match status" value="1"/>
</dbReference>
<keyword evidence="12" id="KW-1185">Reference proteome</keyword>
<keyword evidence="3" id="KW-1003">Cell membrane</keyword>